<dbReference type="AlphaFoldDB" id="A0A1W1WL56"/>
<dbReference type="STRING" id="28034.BFX07_06040"/>
<organism evidence="8 9">
    <name type="scientific">Sulfobacillus thermosulfidooxidans (strain DSM 9293 / VKM B-1269 / AT-1)</name>
    <dbReference type="NCBI Taxonomy" id="929705"/>
    <lineage>
        <taxon>Bacteria</taxon>
        <taxon>Bacillati</taxon>
        <taxon>Bacillota</taxon>
        <taxon>Clostridia</taxon>
        <taxon>Eubacteriales</taxon>
        <taxon>Clostridiales Family XVII. Incertae Sedis</taxon>
        <taxon>Sulfobacillus</taxon>
    </lineage>
</organism>
<evidence type="ECO:0000256" key="4">
    <source>
        <dbReference type="ARBA" id="ARBA00023004"/>
    </source>
</evidence>
<dbReference type="PIRSF" id="PIRSF000139">
    <property type="entry name" value="Glc_ox_4Fe-4S"/>
    <property type="match status" value="1"/>
</dbReference>
<evidence type="ECO:0000256" key="3">
    <source>
        <dbReference type="ARBA" id="ARBA00022737"/>
    </source>
</evidence>
<evidence type="ECO:0000256" key="2">
    <source>
        <dbReference type="ARBA" id="ARBA00022723"/>
    </source>
</evidence>
<dbReference type="PANTHER" id="PTHR32479:SF17">
    <property type="entry name" value="GLYCOLATE OXIDASE IRON-SULFUR SUBUNIT"/>
    <property type="match status" value="1"/>
</dbReference>
<keyword evidence="4 6" id="KW-0408">Iron</keyword>
<evidence type="ECO:0000313" key="9">
    <source>
        <dbReference type="Proteomes" id="UP000192660"/>
    </source>
</evidence>
<accession>A0A1W1WL56</accession>
<dbReference type="RefSeq" id="WP_084661698.1">
    <property type="nucleotide sequence ID" value="NZ_FWWY01000001.1"/>
</dbReference>
<keyword evidence="5 6" id="KW-0411">Iron-sulfur</keyword>
<reference evidence="9" key="1">
    <citation type="submission" date="2017-04" db="EMBL/GenBank/DDBJ databases">
        <authorList>
            <person name="Varghese N."/>
            <person name="Submissions S."/>
        </authorList>
    </citation>
    <scope>NUCLEOTIDE SEQUENCE [LARGE SCALE GENOMIC DNA]</scope>
    <source>
        <strain evidence="9">DSM 9293</strain>
    </source>
</reference>
<feature type="domain" description="4Fe-4S ferredoxin-type" evidence="7">
    <location>
        <begin position="20"/>
        <end position="50"/>
    </location>
</feature>
<evidence type="ECO:0000256" key="5">
    <source>
        <dbReference type="ARBA" id="ARBA00023014"/>
    </source>
</evidence>
<dbReference type="SUPFAM" id="SSF46548">
    <property type="entry name" value="alpha-helical ferredoxin"/>
    <property type="match status" value="1"/>
</dbReference>
<dbReference type="EMBL" id="FWWY01000001">
    <property type="protein sequence ID" value="SMC06965.1"/>
    <property type="molecule type" value="Genomic_DNA"/>
</dbReference>
<dbReference type="Pfam" id="PF02754">
    <property type="entry name" value="CCG"/>
    <property type="match status" value="2"/>
</dbReference>
<dbReference type="GO" id="GO:0046872">
    <property type="term" value="F:metal ion binding"/>
    <property type="evidence" value="ECO:0007669"/>
    <property type="project" value="UniProtKB-UniRule"/>
</dbReference>
<dbReference type="PANTHER" id="PTHR32479">
    <property type="entry name" value="GLYCOLATE OXIDASE IRON-SULFUR SUBUNIT"/>
    <property type="match status" value="1"/>
</dbReference>
<comment type="catalytic activity">
    <reaction evidence="6">
        <text>glycolate + A = glyoxylate + AH2</text>
        <dbReference type="Rhea" id="RHEA:21264"/>
        <dbReference type="ChEBI" id="CHEBI:13193"/>
        <dbReference type="ChEBI" id="CHEBI:17499"/>
        <dbReference type="ChEBI" id="CHEBI:29805"/>
        <dbReference type="ChEBI" id="CHEBI:36655"/>
        <dbReference type="EC" id="1.1.99.14"/>
    </reaction>
</comment>
<comment type="catalytic activity">
    <reaction evidence="6">
        <text>(R)-lactate + A = pyruvate + AH2</text>
        <dbReference type="Rhea" id="RHEA:15089"/>
        <dbReference type="ChEBI" id="CHEBI:13193"/>
        <dbReference type="ChEBI" id="CHEBI:15361"/>
        <dbReference type="ChEBI" id="CHEBI:16004"/>
        <dbReference type="ChEBI" id="CHEBI:17499"/>
    </reaction>
</comment>
<evidence type="ECO:0000259" key="7">
    <source>
        <dbReference type="PROSITE" id="PS51379"/>
    </source>
</evidence>
<dbReference type="InterPro" id="IPR009051">
    <property type="entry name" value="Helical_ferredxn"/>
</dbReference>
<name>A0A1W1WL56_SULTA</name>
<dbReference type="EC" id="1.1.99.14" evidence="6"/>
<dbReference type="PROSITE" id="PS00198">
    <property type="entry name" value="4FE4S_FER_1"/>
    <property type="match status" value="1"/>
</dbReference>
<sequence>MAERLVSTNEERATAFGYPEPPQPDKYSKCVHCGFCLEVCPTYQQSSDENHSPRGRVYLIKQAALGDIPLDEAVIDPVMTCLDCRACESVCPSGVEVGNLIEHARGQIYAWQTEHGRLNRVQQFTLRHLFPYPKRLRWAGKFLRFYHRSGLRSLAHKTQITKLLPQHLRDYEDILPTPSSPTLTTWPTVTSPQTSPKGRVGLLTGCVMDALMSPINEATIRVVAHNGWEVVMPTQQVCCGALHVHAGDRLTARSLARTNIRAFLEADVDYVITNSAGCGAAMKEYPDLFEELSEEEYDLATQFANKVRDVSEFLVETGFEPPKHSISGAVTYHDACHLCHAQKIRQQPRRLIQSIPGIQFEEMPNADRCCGSAGIYNLTHPDMAGKLLDQKVADIPPDVDTVVLGNPGCLLQIKAGLNKHQRHVNVVHTVELLDLAYQQESGLES</sequence>
<dbReference type="PROSITE" id="PS51379">
    <property type="entry name" value="4FE4S_FER_2"/>
    <property type="match status" value="2"/>
</dbReference>
<dbReference type="InterPro" id="IPR017896">
    <property type="entry name" value="4Fe4S_Fe-S-bd"/>
</dbReference>
<comment type="function">
    <text evidence="6">Component of a complex that catalyzes the oxidation of glycolate to glyoxylate.</text>
</comment>
<dbReference type="Proteomes" id="UP000192660">
    <property type="component" value="Unassembled WGS sequence"/>
</dbReference>
<dbReference type="Pfam" id="PF13183">
    <property type="entry name" value="Fer4_8"/>
    <property type="match status" value="1"/>
</dbReference>
<protein>
    <recommendedName>
        <fullName evidence="6">Glycolate oxidase iron-sulfur subunit</fullName>
        <ecNumber evidence="6">1.1.99.14</ecNumber>
    </recommendedName>
</protein>
<keyword evidence="3" id="KW-0677">Repeat</keyword>
<dbReference type="InterPro" id="IPR004017">
    <property type="entry name" value="Cys_rich_dom"/>
</dbReference>
<keyword evidence="6" id="KW-0813">Transport</keyword>
<dbReference type="GO" id="GO:0051539">
    <property type="term" value="F:4 iron, 4 sulfur cluster binding"/>
    <property type="evidence" value="ECO:0007669"/>
    <property type="project" value="UniProtKB-UniRule"/>
</dbReference>
<gene>
    <name evidence="8" type="ORF">SAMN00768000_3127</name>
</gene>
<feature type="domain" description="4Fe-4S ferredoxin-type" evidence="7">
    <location>
        <begin position="71"/>
        <end position="95"/>
    </location>
</feature>
<evidence type="ECO:0000256" key="6">
    <source>
        <dbReference type="PIRNR" id="PIRNR000139"/>
    </source>
</evidence>
<keyword evidence="6" id="KW-0249">Electron transport</keyword>
<dbReference type="Gene3D" id="1.10.1060.10">
    <property type="entry name" value="Alpha-helical ferredoxin"/>
    <property type="match status" value="1"/>
</dbReference>
<evidence type="ECO:0000256" key="1">
    <source>
        <dbReference type="ARBA" id="ARBA00022485"/>
    </source>
</evidence>
<proteinExistence type="predicted"/>
<dbReference type="OrthoDB" id="9794954at2"/>
<evidence type="ECO:0000313" key="8">
    <source>
        <dbReference type="EMBL" id="SMC06965.1"/>
    </source>
</evidence>
<keyword evidence="9" id="KW-1185">Reference proteome</keyword>
<keyword evidence="2 6" id="KW-0479">Metal-binding</keyword>
<keyword evidence="1 6" id="KW-0004">4Fe-4S</keyword>
<comment type="cofactor">
    <cofactor evidence="6">
        <name>[4Fe-4S] cluster</name>
        <dbReference type="ChEBI" id="CHEBI:49883"/>
    </cofactor>
    <text evidence="6">Binds 2 [4Fe-4S] clusters.</text>
</comment>
<dbReference type="GO" id="GO:0019154">
    <property type="term" value="F:glycolate dehydrogenase activity"/>
    <property type="evidence" value="ECO:0007669"/>
    <property type="project" value="UniProtKB-EC"/>
</dbReference>
<dbReference type="InterPro" id="IPR012257">
    <property type="entry name" value="Glc_ox_4Fe-4S"/>
</dbReference>
<dbReference type="InterPro" id="IPR017900">
    <property type="entry name" value="4Fe4S_Fe_S_CS"/>
</dbReference>